<name>A0A5E5BIJ3_9BURK</name>
<reference evidence="2 3" key="1">
    <citation type="submission" date="2019-08" db="EMBL/GenBank/DDBJ databases">
        <authorList>
            <person name="Peeters C."/>
        </authorList>
    </citation>
    <scope>NUCLEOTIDE SEQUENCE [LARGE SCALE GENOMIC DNA]</scope>
    <source>
        <strain evidence="2 3">LMG 31121</strain>
    </source>
</reference>
<evidence type="ECO:0000313" key="3">
    <source>
        <dbReference type="Proteomes" id="UP000335538"/>
    </source>
</evidence>
<evidence type="ECO:0000313" key="2">
    <source>
        <dbReference type="EMBL" id="VVE85107.1"/>
    </source>
</evidence>
<evidence type="ECO:0000256" key="1">
    <source>
        <dbReference type="SAM" id="MobiDB-lite"/>
    </source>
</evidence>
<dbReference type="AlphaFoldDB" id="A0A5E5BIJ3"/>
<feature type="region of interest" description="Disordered" evidence="1">
    <location>
        <begin position="1"/>
        <end position="47"/>
    </location>
</feature>
<gene>
    <name evidence="2" type="ORF">PSP31121_05095</name>
</gene>
<organism evidence="2 3">
    <name type="scientific">Pandoraea sputorum</name>
    <dbReference type="NCBI Taxonomy" id="93222"/>
    <lineage>
        <taxon>Bacteria</taxon>
        <taxon>Pseudomonadati</taxon>
        <taxon>Pseudomonadota</taxon>
        <taxon>Betaproteobacteria</taxon>
        <taxon>Burkholderiales</taxon>
        <taxon>Burkholderiaceae</taxon>
        <taxon>Pandoraea</taxon>
    </lineage>
</organism>
<dbReference type="EMBL" id="CABPSR010000023">
    <property type="protein sequence ID" value="VVE85107.1"/>
    <property type="molecule type" value="Genomic_DNA"/>
</dbReference>
<sequence>MRRRANAGDQARRKSTGKTGKVAQTSRARFKTRRIMRASETGGGEEIEGDDICLRQHIPSFIGYRIPLDDQAMCHVT</sequence>
<dbReference type="Proteomes" id="UP000335538">
    <property type="component" value="Unassembled WGS sequence"/>
</dbReference>
<protein>
    <submittedName>
        <fullName evidence="2">Integrase</fullName>
    </submittedName>
</protein>
<accession>A0A5E5BIJ3</accession>
<proteinExistence type="predicted"/>